<keyword evidence="2" id="KW-0813">Transport</keyword>
<evidence type="ECO:0000256" key="1">
    <source>
        <dbReference type="ARBA" id="ARBA00004141"/>
    </source>
</evidence>
<keyword evidence="6 7" id="KW-0472">Membrane</keyword>
<evidence type="ECO:0000256" key="2">
    <source>
        <dbReference type="ARBA" id="ARBA00022449"/>
    </source>
</evidence>
<dbReference type="Proteomes" id="UP000254191">
    <property type="component" value="Unassembled WGS sequence"/>
</dbReference>
<evidence type="ECO:0000259" key="8">
    <source>
        <dbReference type="Pfam" id="PF00999"/>
    </source>
</evidence>
<evidence type="ECO:0000313" key="10">
    <source>
        <dbReference type="Proteomes" id="UP000254191"/>
    </source>
</evidence>
<dbReference type="EMBL" id="UGTS01000003">
    <property type="protein sequence ID" value="SUC18259.1"/>
    <property type="molecule type" value="Genomic_DNA"/>
</dbReference>
<dbReference type="GO" id="GO:0016020">
    <property type="term" value="C:membrane"/>
    <property type="evidence" value="ECO:0007669"/>
    <property type="project" value="UniProtKB-SubCell"/>
</dbReference>
<dbReference type="GO" id="GO:1902600">
    <property type="term" value="P:proton transmembrane transport"/>
    <property type="evidence" value="ECO:0007669"/>
    <property type="project" value="InterPro"/>
</dbReference>
<dbReference type="AlphaFoldDB" id="A0A379FFE4"/>
<evidence type="ECO:0000256" key="5">
    <source>
        <dbReference type="ARBA" id="ARBA00023065"/>
    </source>
</evidence>
<dbReference type="GO" id="GO:0015297">
    <property type="term" value="F:antiporter activity"/>
    <property type="evidence" value="ECO:0007669"/>
    <property type="project" value="UniProtKB-KW"/>
</dbReference>
<evidence type="ECO:0000256" key="7">
    <source>
        <dbReference type="SAM" id="Phobius"/>
    </source>
</evidence>
<feature type="transmembrane region" description="Helical" evidence="7">
    <location>
        <begin position="63"/>
        <end position="86"/>
    </location>
</feature>
<keyword evidence="5" id="KW-0406">Ion transport</keyword>
<proteinExistence type="predicted"/>
<feature type="domain" description="Cation/H+ exchanger transmembrane" evidence="8">
    <location>
        <begin position="18"/>
        <end position="93"/>
    </location>
</feature>
<name>A0A379FFE4_PROMI</name>
<protein>
    <submittedName>
        <fullName evidence="9">Na(+)/H(+) exchanger</fullName>
    </submittedName>
</protein>
<organism evidence="9 10">
    <name type="scientific">Proteus mirabilis</name>
    <dbReference type="NCBI Taxonomy" id="584"/>
    <lineage>
        <taxon>Bacteria</taxon>
        <taxon>Pseudomonadati</taxon>
        <taxon>Pseudomonadota</taxon>
        <taxon>Gammaproteobacteria</taxon>
        <taxon>Enterobacterales</taxon>
        <taxon>Morganellaceae</taxon>
        <taxon>Proteus</taxon>
    </lineage>
</organism>
<keyword evidence="2" id="KW-0050">Antiport</keyword>
<reference evidence="9 10" key="1">
    <citation type="submission" date="2018-06" db="EMBL/GenBank/DDBJ databases">
        <authorList>
            <consortium name="Pathogen Informatics"/>
            <person name="Doyle S."/>
        </authorList>
    </citation>
    <scope>NUCLEOTIDE SEQUENCE [LARGE SCALE GENOMIC DNA]</scope>
    <source>
        <strain evidence="9 10">NCTC11938</strain>
    </source>
</reference>
<feature type="transmembrane region" description="Helical" evidence="7">
    <location>
        <begin position="23"/>
        <end position="43"/>
    </location>
</feature>
<gene>
    <name evidence="9" type="ORF">NCTC11938_00577</name>
</gene>
<dbReference type="InterPro" id="IPR006153">
    <property type="entry name" value="Cation/H_exchanger_TM"/>
</dbReference>
<keyword evidence="4 7" id="KW-1133">Transmembrane helix</keyword>
<keyword evidence="3 7" id="KW-0812">Transmembrane</keyword>
<evidence type="ECO:0000313" key="9">
    <source>
        <dbReference type="EMBL" id="SUC18259.1"/>
    </source>
</evidence>
<comment type="subcellular location">
    <subcellularLocation>
        <location evidence="1">Membrane</location>
        <topology evidence="1">Multi-pass membrane protein</topology>
    </subcellularLocation>
</comment>
<evidence type="ECO:0000256" key="3">
    <source>
        <dbReference type="ARBA" id="ARBA00022692"/>
    </source>
</evidence>
<accession>A0A379FFE4</accession>
<dbReference type="Pfam" id="PF00999">
    <property type="entry name" value="Na_H_Exchanger"/>
    <property type="match status" value="1"/>
</dbReference>
<evidence type="ECO:0000256" key="6">
    <source>
        <dbReference type="ARBA" id="ARBA00023136"/>
    </source>
</evidence>
<sequence length="124" mass="14380">MTISKSGVIRNAPLAMRLRADSVWSMLEFVFNGLVFIMLGLQLPVIWTSSVIQADLDPEVEVWMLFAAVFVIYFALLILRFTWLWLMKKISHLFYEKNIPLISPLIRRENYGYLLLPGYVVLSP</sequence>
<evidence type="ECO:0000256" key="4">
    <source>
        <dbReference type="ARBA" id="ARBA00022989"/>
    </source>
</evidence>